<gene>
    <name evidence="1" type="ORF">AWRI4619_LOCUS5025</name>
</gene>
<sequence length="379" mass="42731">MRVSKQMNRDATVYLHSQNEFALISSKFFAFEIDRKRFLPTVATGKAARVFKDPAIEATIAHVGPTVCACCPAGIHLARDRATHALFLLVDLKHLMRELRLTYHVWPSEPIYIISGAKDSPVEHVPVKVDTQIKFVWKVHPARRPDLTVEERRARQVRLLAPLDFPTGSGKKISVLGVDKDIARKVTDQHMPRILSVDAVGWDLYDLLKSQKKHLDNTLSQGTPTLPALIHSYTDLACVGWQLNITGQWHNASVTRHKLEEEDYQATIPDSWQMAPPHEHFQGWETKPKFPKAELAAHIVKFADDFAKLKPEERTQGWTDHALDRGHVAFAFLNLPHENEEEEGTGVPPNFVPFFAEFGEVAMLGDMSMFMSPGGAPFP</sequence>
<keyword evidence="2" id="KW-1185">Reference proteome</keyword>
<accession>A0A9N8PAH1</accession>
<protein>
    <submittedName>
        <fullName evidence="1">Uncharacterized protein</fullName>
    </submittedName>
</protein>
<dbReference type="EMBL" id="CAIJEN010000006">
    <property type="protein sequence ID" value="CAD0087907.1"/>
    <property type="molecule type" value="Genomic_DNA"/>
</dbReference>
<evidence type="ECO:0000313" key="2">
    <source>
        <dbReference type="Proteomes" id="UP000716446"/>
    </source>
</evidence>
<dbReference type="AlphaFoldDB" id="A0A9N8PAH1"/>
<evidence type="ECO:0000313" key="1">
    <source>
        <dbReference type="EMBL" id="CAD0087907.1"/>
    </source>
</evidence>
<comment type="caution">
    <text evidence="1">The sequence shown here is derived from an EMBL/GenBank/DDBJ whole genome shotgun (WGS) entry which is preliminary data.</text>
</comment>
<reference evidence="1" key="1">
    <citation type="submission" date="2020-06" db="EMBL/GenBank/DDBJ databases">
        <authorList>
            <person name="Onetto C."/>
        </authorList>
    </citation>
    <scope>NUCLEOTIDE SEQUENCE</scope>
</reference>
<organism evidence="1 2">
    <name type="scientific">Aureobasidium vineae</name>
    <dbReference type="NCBI Taxonomy" id="2773715"/>
    <lineage>
        <taxon>Eukaryota</taxon>
        <taxon>Fungi</taxon>
        <taxon>Dikarya</taxon>
        <taxon>Ascomycota</taxon>
        <taxon>Pezizomycotina</taxon>
        <taxon>Dothideomycetes</taxon>
        <taxon>Dothideomycetidae</taxon>
        <taxon>Dothideales</taxon>
        <taxon>Saccotheciaceae</taxon>
        <taxon>Aureobasidium</taxon>
    </lineage>
</organism>
<name>A0A9N8PAH1_9PEZI</name>
<dbReference type="Proteomes" id="UP000716446">
    <property type="component" value="Unassembled WGS sequence"/>
</dbReference>
<proteinExistence type="predicted"/>